<dbReference type="InterPro" id="IPR028082">
    <property type="entry name" value="Peripla_BP_I"/>
</dbReference>
<keyword evidence="3" id="KW-0813">Transport</keyword>
<dbReference type="PANTHER" id="PTHR30483:SF6">
    <property type="entry name" value="PERIPLASMIC BINDING PROTEIN OF ABC TRANSPORTER FOR NATURAL AMINO ACIDS"/>
    <property type="match status" value="1"/>
</dbReference>
<keyword evidence="6" id="KW-1185">Reference proteome</keyword>
<organism evidence="5 6">
    <name type="scientific">Rhodomicrobium udaipurense</name>
    <dbReference type="NCBI Taxonomy" id="1202716"/>
    <lineage>
        <taxon>Bacteria</taxon>
        <taxon>Pseudomonadati</taxon>
        <taxon>Pseudomonadota</taxon>
        <taxon>Alphaproteobacteria</taxon>
        <taxon>Hyphomicrobiales</taxon>
        <taxon>Hyphomicrobiaceae</taxon>
        <taxon>Rhodomicrobium</taxon>
    </lineage>
</organism>
<dbReference type="InterPro" id="IPR028081">
    <property type="entry name" value="Leu-bd"/>
</dbReference>
<dbReference type="EMBL" id="JAEMUK010000017">
    <property type="protein sequence ID" value="MBJ7543792.1"/>
    <property type="molecule type" value="Genomic_DNA"/>
</dbReference>
<dbReference type="Proteomes" id="UP000623250">
    <property type="component" value="Unassembled WGS sequence"/>
</dbReference>
<comment type="caution">
    <text evidence="5">The sequence shown here is derived from an EMBL/GenBank/DDBJ whole genome shotgun (WGS) entry which is preliminary data.</text>
</comment>
<dbReference type="PANTHER" id="PTHR30483">
    <property type="entry name" value="LEUCINE-SPECIFIC-BINDING PROTEIN"/>
    <property type="match status" value="1"/>
</dbReference>
<accession>A0A8I1KJH9</accession>
<reference evidence="5 6" key="1">
    <citation type="submission" date="2020-12" db="EMBL/GenBank/DDBJ databases">
        <title>Revised draft genomes of Rhodomicrobium vannielii ATCC 17100 and Rhodomicrobium udaipurense JA643.</title>
        <authorList>
            <person name="Conners E.M."/>
            <person name="Davenport E.J."/>
            <person name="Bose A."/>
        </authorList>
    </citation>
    <scope>NUCLEOTIDE SEQUENCE [LARGE SCALE GENOMIC DNA]</scope>
    <source>
        <strain evidence="5 6">JA643</strain>
    </source>
</reference>
<proteinExistence type="inferred from homology"/>
<sequence>MKLTSEHAFARSRIFLGFAFLFVCLGLAACSVGGGTGSGNISSATPARGAPAGGTVKVALLLPLTGNVNAQQVAKAMKQAGELALFDFDKPNVQLIPKDTRGTPDGARRAADEAVKEGAELIIGPLFANEVTAVAPVAQAARVPVLAFSSDRTVAGNGVYLLSFVAGSDVPRMVSYAAANGKKRFAALFPQNDYGRIVEQTFNRAVQANGGQVVLTKTFPPEANGMLASVKELAPLAKKGSAPQVDAIFVPAGGDTLPSLAPLFPYYEMDTQAVKMIGLSGWDYVGVGKEASLQGGWFPATDSKGWQDFTRRYSETYGDTPPRLASLSYDAVSLAISLSGNPPERRFASSELMRASGFNGVDGLFRLRPDGTAERGFAIMEVRATGNQTIDPAPASFGTAVAAQY</sequence>
<dbReference type="InterPro" id="IPR051010">
    <property type="entry name" value="BCAA_transport"/>
</dbReference>
<evidence type="ECO:0000256" key="2">
    <source>
        <dbReference type="ARBA" id="ARBA00022729"/>
    </source>
</evidence>
<evidence type="ECO:0000313" key="5">
    <source>
        <dbReference type="EMBL" id="MBJ7543792.1"/>
    </source>
</evidence>
<comment type="similarity">
    <text evidence="1">Belongs to the leucine-binding protein family.</text>
</comment>
<dbReference type="SUPFAM" id="SSF53822">
    <property type="entry name" value="Periplasmic binding protein-like I"/>
    <property type="match status" value="1"/>
</dbReference>
<dbReference type="GO" id="GO:0006865">
    <property type="term" value="P:amino acid transport"/>
    <property type="evidence" value="ECO:0007669"/>
    <property type="project" value="UniProtKB-KW"/>
</dbReference>
<gene>
    <name evidence="5" type="ORF">JDN41_09485</name>
</gene>
<dbReference type="RefSeq" id="WP_052036943.1">
    <property type="nucleotide sequence ID" value="NZ_JAEMUK010000017.1"/>
</dbReference>
<keyword evidence="3" id="KW-0029">Amino-acid transport</keyword>
<dbReference type="CDD" id="cd06339">
    <property type="entry name" value="PBP1_YraM_LppC_lipoprotein-like"/>
    <property type="match status" value="1"/>
</dbReference>
<feature type="domain" description="Leucine-binding protein" evidence="4">
    <location>
        <begin position="55"/>
        <end position="386"/>
    </location>
</feature>
<evidence type="ECO:0000256" key="1">
    <source>
        <dbReference type="ARBA" id="ARBA00010062"/>
    </source>
</evidence>
<protein>
    <submittedName>
        <fullName evidence="5">Penicillin-binding protein activator</fullName>
    </submittedName>
</protein>
<dbReference type="AlphaFoldDB" id="A0A8I1KJH9"/>
<name>A0A8I1KJH9_9HYPH</name>
<evidence type="ECO:0000256" key="3">
    <source>
        <dbReference type="ARBA" id="ARBA00022970"/>
    </source>
</evidence>
<dbReference type="Pfam" id="PF13458">
    <property type="entry name" value="Peripla_BP_6"/>
    <property type="match status" value="1"/>
</dbReference>
<evidence type="ECO:0000259" key="4">
    <source>
        <dbReference type="Pfam" id="PF13458"/>
    </source>
</evidence>
<keyword evidence="2" id="KW-0732">Signal</keyword>
<evidence type="ECO:0000313" key="6">
    <source>
        <dbReference type="Proteomes" id="UP000623250"/>
    </source>
</evidence>
<dbReference type="Gene3D" id="3.40.50.2300">
    <property type="match status" value="2"/>
</dbReference>
<dbReference type="PROSITE" id="PS51257">
    <property type="entry name" value="PROKAR_LIPOPROTEIN"/>
    <property type="match status" value="1"/>
</dbReference>